<organism evidence="1">
    <name type="scientific">marine sediment metagenome</name>
    <dbReference type="NCBI Taxonomy" id="412755"/>
    <lineage>
        <taxon>unclassified sequences</taxon>
        <taxon>metagenomes</taxon>
        <taxon>ecological metagenomes</taxon>
    </lineage>
</organism>
<protein>
    <submittedName>
        <fullName evidence="1">Uncharacterized protein</fullName>
    </submittedName>
</protein>
<comment type="caution">
    <text evidence="1">The sequence shown here is derived from an EMBL/GenBank/DDBJ whole genome shotgun (WGS) entry which is preliminary data.</text>
</comment>
<dbReference type="EMBL" id="BARS01037882">
    <property type="protein sequence ID" value="GAG16401.1"/>
    <property type="molecule type" value="Genomic_DNA"/>
</dbReference>
<proteinExistence type="predicted"/>
<name>X0WUK8_9ZZZZ</name>
<reference evidence="1" key="1">
    <citation type="journal article" date="2014" name="Front. Microbiol.">
        <title>High frequency of phylogenetically diverse reductive dehalogenase-homologous genes in deep subseafloor sedimentary metagenomes.</title>
        <authorList>
            <person name="Kawai M."/>
            <person name="Futagami T."/>
            <person name="Toyoda A."/>
            <person name="Takaki Y."/>
            <person name="Nishi S."/>
            <person name="Hori S."/>
            <person name="Arai W."/>
            <person name="Tsubouchi T."/>
            <person name="Morono Y."/>
            <person name="Uchiyama I."/>
            <person name="Ito T."/>
            <person name="Fujiyama A."/>
            <person name="Inagaki F."/>
            <person name="Takami H."/>
        </authorList>
    </citation>
    <scope>NUCLEOTIDE SEQUENCE</scope>
    <source>
        <strain evidence="1">Expedition CK06-06</strain>
    </source>
</reference>
<sequence>MVKKPKFRPLIRCGCPEMPELEVGGRGFSKCTCIIVSPKTGSRGLQLAPKGKYVVMITSDKNPLHMGTKPFKIGKRRW</sequence>
<dbReference type="AlphaFoldDB" id="X0WUK8"/>
<accession>X0WUK8</accession>
<evidence type="ECO:0000313" key="1">
    <source>
        <dbReference type="EMBL" id="GAG16401.1"/>
    </source>
</evidence>
<gene>
    <name evidence="1" type="ORF">S01H1_58034</name>
</gene>